<reference evidence="3 4" key="2">
    <citation type="submission" date="2018-03" db="EMBL/GenBank/DDBJ databases">
        <authorList>
            <person name="Keele B.F."/>
        </authorList>
    </citation>
    <scope>NUCLEOTIDE SEQUENCE [LARGE SCALE GENOMIC DNA]</scope>
    <source>
        <strain evidence="3 4">CCALA 016</strain>
    </source>
</reference>
<feature type="domain" description="Ribbon-helix-helix protein CopG" evidence="2">
    <location>
        <begin position="2"/>
        <end position="42"/>
    </location>
</feature>
<protein>
    <submittedName>
        <fullName evidence="3">CopG family transcriptional regulator</fullName>
    </submittedName>
</protein>
<sequence>MKPTTVYLAETTQETLQQIAHQTGRTEAELIQEAIEDYLARQKTKVLPKSVGIGASGMSNLSERSEELLWSDE</sequence>
<dbReference type="OrthoDB" id="573716at2"/>
<dbReference type="GO" id="GO:0006355">
    <property type="term" value="P:regulation of DNA-templated transcription"/>
    <property type="evidence" value="ECO:0007669"/>
    <property type="project" value="InterPro"/>
</dbReference>
<feature type="region of interest" description="Disordered" evidence="1">
    <location>
        <begin position="52"/>
        <end position="73"/>
    </location>
</feature>
<dbReference type="EMBL" id="PXOH01000012">
    <property type="protein sequence ID" value="PSF36790.1"/>
    <property type="molecule type" value="Genomic_DNA"/>
</dbReference>
<evidence type="ECO:0000259" key="2">
    <source>
        <dbReference type="Pfam" id="PF01402"/>
    </source>
</evidence>
<dbReference type="InterPro" id="IPR010985">
    <property type="entry name" value="Ribbon_hlx_hlx"/>
</dbReference>
<dbReference type="InterPro" id="IPR002145">
    <property type="entry name" value="CopG"/>
</dbReference>
<evidence type="ECO:0000313" key="4">
    <source>
        <dbReference type="Proteomes" id="UP000239001"/>
    </source>
</evidence>
<organism evidence="3 4">
    <name type="scientific">Aphanothece hegewaldii CCALA 016</name>
    <dbReference type="NCBI Taxonomy" id="2107694"/>
    <lineage>
        <taxon>Bacteria</taxon>
        <taxon>Bacillati</taxon>
        <taxon>Cyanobacteriota</taxon>
        <taxon>Cyanophyceae</taxon>
        <taxon>Oscillatoriophycideae</taxon>
        <taxon>Chroococcales</taxon>
        <taxon>Aphanothecaceae</taxon>
        <taxon>Aphanothece</taxon>
    </lineage>
</organism>
<gene>
    <name evidence="3" type="ORF">C7H19_12535</name>
</gene>
<dbReference type="InterPro" id="IPR013321">
    <property type="entry name" value="Arc_rbn_hlx_hlx"/>
</dbReference>
<dbReference type="Gene3D" id="1.10.1220.10">
    <property type="entry name" value="Met repressor-like"/>
    <property type="match status" value="1"/>
</dbReference>
<accession>A0A2T1LX76</accession>
<dbReference type="Pfam" id="PF01402">
    <property type="entry name" value="RHH_1"/>
    <property type="match status" value="1"/>
</dbReference>
<evidence type="ECO:0000313" key="3">
    <source>
        <dbReference type="EMBL" id="PSF36790.1"/>
    </source>
</evidence>
<dbReference type="SUPFAM" id="SSF47598">
    <property type="entry name" value="Ribbon-helix-helix"/>
    <property type="match status" value="1"/>
</dbReference>
<dbReference type="Proteomes" id="UP000239001">
    <property type="component" value="Unassembled WGS sequence"/>
</dbReference>
<reference evidence="3 4" key="1">
    <citation type="submission" date="2018-03" db="EMBL/GenBank/DDBJ databases">
        <title>The ancient ancestry and fast evolution of plastids.</title>
        <authorList>
            <person name="Moore K.R."/>
            <person name="Magnabosco C."/>
            <person name="Momper L."/>
            <person name="Gold D.A."/>
            <person name="Bosak T."/>
            <person name="Fournier G.P."/>
        </authorList>
    </citation>
    <scope>NUCLEOTIDE SEQUENCE [LARGE SCALE GENOMIC DNA]</scope>
    <source>
        <strain evidence="3 4">CCALA 016</strain>
    </source>
</reference>
<name>A0A2T1LX76_9CHRO</name>
<dbReference type="RefSeq" id="WP_106457221.1">
    <property type="nucleotide sequence ID" value="NZ_PXOH01000012.1"/>
</dbReference>
<dbReference type="AlphaFoldDB" id="A0A2T1LX76"/>
<comment type="caution">
    <text evidence="3">The sequence shown here is derived from an EMBL/GenBank/DDBJ whole genome shotgun (WGS) entry which is preliminary data.</text>
</comment>
<dbReference type="CDD" id="cd21631">
    <property type="entry name" value="RHH_CopG_NikR-like"/>
    <property type="match status" value="1"/>
</dbReference>
<proteinExistence type="predicted"/>
<keyword evidence="4" id="KW-1185">Reference proteome</keyword>
<evidence type="ECO:0000256" key="1">
    <source>
        <dbReference type="SAM" id="MobiDB-lite"/>
    </source>
</evidence>